<organism evidence="2 3">
    <name type="scientific">Hapsidospora chrysogenum (strain ATCC 11550 / CBS 779.69 / DSM 880 / IAM 14645 / JCM 23072 / IMI 49137)</name>
    <name type="common">Acremonium chrysogenum</name>
    <dbReference type="NCBI Taxonomy" id="857340"/>
    <lineage>
        <taxon>Eukaryota</taxon>
        <taxon>Fungi</taxon>
        <taxon>Dikarya</taxon>
        <taxon>Ascomycota</taxon>
        <taxon>Pezizomycotina</taxon>
        <taxon>Sordariomycetes</taxon>
        <taxon>Hypocreomycetidae</taxon>
        <taxon>Hypocreales</taxon>
        <taxon>Bionectriaceae</taxon>
        <taxon>Hapsidospora</taxon>
    </lineage>
</organism>
<dbReference type="EMBL" id="JPKY01000167">
    <property type="protein sequence ID" value="KFH40794.1"/>
    <property type="molecule type" value="Genomic_DNA"/>
</dbReference>
<dbReference type="HOGENOM" id="CLU_1824965_0_0_1"/>
<dbReference type="AlphaFoldDB" id="A0A086SUL2"/>
<feature type="compositionally biased region" description="Basic and acidic residues" evidence="1">
    <location>
        <begin position="20"/>
        <end position="29"/>
    </location>
</feature>
<feature type="region of interest" description="Disordered" evidence="1">
    <location>
        <begin position="1"/>
        <end position="132"/>
    </location>
</feature>
<dbReference type="Proteomes" id="UP000029964">
    <property type="component" value="Unassembled WGS sequence"/>
</dbReference>
<feature type="compositionally biased region" description="Basic and acidic residues" evidence="1">
    <location>
        <begin position="99"/>
        <end position="132"/>
    </location>
</feature>
<feature type="compositionally biased region" description="Basic and acidic residues" evidence="1">
    <location>
        <begin position="66"/>
        <end position="76"/>
    </location>
</feature>
<sequence>MRRGRTRDRSQRRSTAAKSARNDDEHESSTLRGRSRQRASSPPNSSPRNPSSSVLSPTRHLLIYKRLRESRREHCPSRAPSPPGALRRRRRTRSRGRGPRLEPEARETTEARSGLRNEVHMDEEEPSRGTES</sequence>
<feature type="compositionally biased region" description="Basic residues" evidence="1">
    <location>
        <begin position="1"/>
        <end position="12"/>
    </location>
</feature>
<gene>
    <name evidence="2" type="ORF">ACRE_085120</name>
</gene>
<evidence type="ECO:0000313" key="3">
    <source>
        <dbReference type="Proteomes" id="UP000029964"/>
    </source>
</evidence>
<comment type="caution">
    <text evidence="2">The sequence shown here is derived from an EMBL/GenBank/DDBJ whole genome shotgun (WGS) entry which is preliminary data.</text>
</comment>
<protein>
    <submittedName>
        <fullName evidence="2">Uncharacterized protein</fullName>
    </submittedName>
</protein>
<feature type="compositionally biased region" description="Low complexity" evidence="1">
    <location>
        <begin position="38"/>
        <end position="53"/>
    </location>
</feature>
<dbReference type="STRING" id="857340.A0A086SUL2"/>
<reference evidence="3" key="1">
    <citation type="journal article" date="2014" name="Genome Announc.">
        <title>Genome sequence and annotation of Acremonium chrysogenum, producer of the beta-lactam antibiotic cephalosporin C.</title>
        <authorList>
            <person name="Terfehr D."/>
            <person name="Dahlmann T.A."/>
            <person name="Specht T."/>
            <person name="Zadra I."/>
            <person name="Kuernsteiner H."/>
            <person name="Kueck U."/>
        </authorList>
    </citation>
    <scope>NUCLEOTIDE SEQUENCE [LARGE SCALE GENOMIC DNA]</scope>
    <source>
        <strain evidence="3">ATCC 11550 / CBS 779.69 / DSM 880 / IAM 14645 / JCM 23072 / IMI 49137</strain>
    </source>
</reference>
<keyword evidence="3" id="KW-1185">Reference proteome</keyword>
<name>A0A086SUL2_HAPC1</name>
<evidence type="ECO:0000313" key="2">
    <source>
        <dbReference type="EMBL" id="KFH40794.1"/>
    </source>
</evidence>
<evidence type="ECO:0000256" key="1">
    <source>
        <dbReference type="SAM" id="MobiDB-lite"/>
    </source>
</evidence>
<feature type="compositionally biased region" description="Basic residues" evidence="1">
    <location>
        <begin position="86"/>
        <end position="98"/>
    </location>
</feature>
<proteinExistence type="predicted"/>
<accession>A0A086SUL2</accession>